<dbReference type="SUPFAM" id="SSF49785">
    <property type="entry name" value="Galactose-binding domain-like"/>
    <property type="match status" value="3"/>
</dbReference>
<dbReference type="EMBL" id="JBCGDP010000022">
    <property type="protein sequence ID" value="MEM0578285.1"/>
    <property type="molecule type" value="Genomic_DNA"/>
</dbReference>
<dbReference type="InterPro" id="IPR005135">
    <property type="entry name" value="Endo/exonuclease/phosphatase"/>
</dbReference>
<dbReference type="InterPro" id="IPR036691">
    <property type="entry name" value="Endo/exonu/phosph_ase_sf"/>
</dbReference>
<dbReference type="SUPFAM" id="SSF56219">
    <property type="entry name" value="DNase I-like"/>
    <property type="match status" value="1"/>
</dbReference>
<sequence length="751" mass="82982">MKTKLKLLLLLTYVWYTVPTTVKAQNLNVKIMSFNVQQPFGTNWDGRKAGAASIFNTTQADVIGTQEAVNYQRDYLAQQTGYAWYGIGRDGGDSGEGSWIFYKANKYTLDNANSGNFWLSDTPTVPSRFAGGYNRICTYVHLIEKSSGKGFYIFNSHFPTPDLPDARLKSMKLLTQRMASRAIPADPIYATGDFNSNEVDAVTIWMKTGADNPTKYRDTYRDVNPSGSVNTGFGTKFDYIYCPNDAKYTTQTSWVITTPVASDHYPIVAEVQFKNENTPPIPVTHNIPGKIEAENYANALGITLENTTDVGAGKNVGYLEVNDWIEYKVNVATAANYTLELRIASTSDSGKIAVLVDGQQNQTIALPLTNGWQAWQTVTKNINLPAGLHTIKFQVAEAGFNINWFNFVAPTPSALAIPGKIEAENYATTFGTQLEDTADVGGGKNVGYLEVNDWLEYKVNVAAAANYTLDVRYASTSDSGKINVLIDGQYNQTIALPLTNGWQAWQTLTKNISLPAGLHTIRFQVVTEGFNLNWFNFSSSTPSNPSNLTIPGKIEAENYAITFGTQLEDTADTGGGKNVGFLDVNDILEYNISVTNTATYTFEIRVGSLDSKGRINVLVDNQFIKSIDLPVTGGWQNWQTLNSSINLSQGNHRLKLEVVKGGFNLNWFNFGTISVTKSIENKTIETLESTSFYPNPTKDFINFNSEYEWTIFSISGEKLLSGQSQKADVSSLNSGIYILYFNGQKKKLIIN</sequence>
<dbReference type="CDD" id="cd04080">
    <property type="entry name" value="CBM6_cellulase-like"/>
    <property type="match status" value="3"/>
</dbReference>
<dbReference type="SMART" id="SM00606">
    <property type="entry name" value="CBD_IV"/>
    <property type="match status" value="3"/>
</dbReference>
<evidence type="ECO:0000313" key="3">
    <source>
        <dbReference type="EMBL" id="MEM0578285.1"/>
    </source>
</evidence>
<dbReference type="InterPro" id="IPR008979">
    <property type="entry name" value="Galactose-bd-like_sf"/>
</dbReference>
<name>A0ABU9NSJ1_9FLAO</name>
<accession>A0ABU9NSJ1</accession>
<protein>
    <submittedName>
        <fullName evidence="3">Carbohydrate-binding protein</fullName>
    </submittedName>
</protein>
<dbReference type="PANTHER" id="PTHR12121">
    <property type="entry name" value="CARBON CATABOLITE REPRESSOR PROTEIN 4"/>
    <property type="match status" value="1"/>
</dbReference>
<dbReference type="NCBIfam" id="TIGR04183">
    <property type="entry name" value="Por_Secre_tail"/>
    <property type="match status" value="1"/>
</dbReference>
<feature type="domain" description="CBM6" evidence="2">
    <location>
        <begin position="552"/>
        <end position="671"/>
    </location>
</feature>
<organism evidence="3 4">
    <name type="scientific">Flavobacterium polysaccharolyticum</name>
    <dbReference type="NCBI Taxonomy" id="3133148"/>
    <lineage>
        <taxon>Bacteria</taxon>
        <taxon>Pseudomonadati</taxon>
        <taxon>Bacteroidota</taxon>
        <taxon>Flavobacteriia</taxon>
        <taxon>Flavobacteriales</taxon>
        <taxon>Flavobacteriaceae</taxon>
        <taxon>Flavobacterium</taxon>
    </lineage>
</organism>
<reference evidence="3 4" key="1">
    <citation type="submission" date="2024-03" db="EMBL/GenBank/DDBJ databases">
        <title>Two novel species of the genus Flavobacterium exhibiting potentially degradation of complex polysaccharides.</title>
        <authorList>
            <person name="Lian X."/>
        </authorList>
    </citation>
    <scope>NUCLEOTIDE SEQUENCE [LARGE SCALE GENOMIC DNA]</scope>
    <source>
        <strain evidence="3 4">N6</strain>
    </source>
</reference>
<dbReference type="Pfam" id="PF03422">
    <property type="entry name" value="CBM_6"/>
    <property type="match status" value="3"/>
</dbReference>
<keyword evidence="4" id="KW-1185">Reference proteome</keyword>
<keyword evidence="1" id="KW-0732">Signal</keyword>
<feature type="domain" description="CBM6" evidence="2">
    <location>
        <begin position="289"/>
        <end position="408"/>
    </location>
</feature>
<dbReference type="PROSITE" id="PS51175">
    <property type="entry name" value="CBM6"/>
    <property type="match status" value="3"/>
</dbReference>
<dbReference type="InterPro" id="IPR005084">
    <property type="entry name" value="CBM6"/>
</dbReference>
<dbReference type="PANTHER" id="PTHR12121:SF36">
    <property type="entry name" value="ENDONUCLEASE_EXONUCLEASE_PHOSPHATASE DOMAIN-CONTAINING PROTEIN"/>
    <property type="match status" value="1"/>
</dbReference>
<dbReference type="Proteomes" id="UP001468798">
    <property type="component" value="Unassembled WGS sequence"/>
</dbReference>
<dbReference type="Pfam" id="PF18962">
    <property type="entry name" value="Por_Secre_tail"/>
    <property type="match status" value="1"/>
</dbReference>
<proteinExistence type="predicted"/>
<dbReference type="Gene3D" id="3.60.10.10">
    <property type="entry name" value="Endonuclease/exonuclease/phosphatase"/>
    <property type="match status" value="1"/>
</dbReference>
<dbReference type="InterPro" id="IPR050410">
    <property type="entry name" value="CCR4/nocturin_mRNA_transcr"/>
</dbReference>
<dbReference type="Pfam" id="PF03372">
    <property type="entry name" value="Exo_endo_phos"/>
    <property type="match status" value="1"/>
</dbReference>
<feature type="domain" description="CBM6" evidence="2">
    <location>
        <begin position="419"/>
        <end position="538"/>
    </location>
</feature>
<dbReference type="InterPro" id="IPR026444">
    <property type="entry name" value="Secre_tail"/>
</dbReference>
<dbReference type="InterPro" id="IPR006584">
    <property type="entry name" value="Cellulose-bd_IV"/>
</dbReference>
<evidence type="ECO:0000313" key="4">
    <source>
        <dbReference type="Proteomes" id="UP001468798"/>
    </source>
</evidence>
<evidence type="ECO:0000259" key="2">
    <source>
        <dbReference type="PROSITE" id="PS51175"/>
    </source>
</evidence>
<comment type="caution">
    <text evidence="3">The sequence shown here is derived from an EMBL/GenBank/DDBJ whole genome shotgun (WGS) entry which is preliminary data.</text>
</comment>
<gene>
    <name evidence="3" type="ORF">WFZ86_17405</name>
</gene>
<dbReference type="RefSeq" id="WP_342693112.1">
    <property type="nucleotide sequence ID" value="NZ_JBCGDP010000022.1"/>
</dbReference>
<evidence type="ECO:0000256" key="1">
    <source>
        <dbReference type="ARBA" id="ARBA00022729"/>
    </source>
</evidence>
<dbReference type="Gene3D" id="2.60.120.260">
    <property type="entry name" value="Galactose-binding domain-like"/>
    <property type="match status" value="3"/>
</dbReference>